<dbReference type="AlphaFoldDB" id="A0AA43AXB6"/>
<protein>
    <submittedName>
        <fullName evidence="1">Uncharacterized protein</fullName>
    </submittedName>
</protein>
<evidence type="ECO:0000313" key="2">
    <source>
        <dbReference type="Proteomes" id="UP001161294"/>
    </source>
</evidence>
<organism evidence="1 2">
    <name type="scientific">Comamonas aquatica</name>
    <dbReference type="NCBI Taxonomy" id="225991"/>
    <lineage>
        <taxon>Bacteria</taxon>
        <taxon>Pseudomonadati</taxon>
        <taxon>Pseudomonadota</taxon>
        <taxon>Betaproteobacteria</taxon>
        <taxon>Burkholderiales</taxon>
        <taxon>Comamonadaceae</taxon>
        <taxon>Comamonas</taxon>
    </lineage>
</organism>
<name>A0AA43AXB6_9BURK</name>
<accession>A0AA43AXB6</accession>
<proteinExistence type="predicted"/>
<comment type="caution">
    <text evidence="1">The sequence shown here is derived from an EMBL/GenBank/DDBJ whole genome shotgun (WGS) entry which is preliminary data.</text>
</comment>
<gene>
    <name evidence="1" type="ORF">N5J23_07320</name>
</gene>
<dbReference type="EMBL" id="JAOCJW010000011">
    <property type="protein sequence ID" value="MDH2005351.1"/>
    <property type="molecule type" value="Genomic_DNA"/>
</dbReference>
<dbReference type="RefSeq" id="WP_279897715.1">
    <property type="nucleotide sequence ID" value="NZ_JAOCIA010000008.1"/>
</dbReference>
<sequence length="224" mass="24957">MQIRYRWFRIQLPVHTRDLTKIFSSHPFDSESSYGFGFTPDNSASYRYLWRSRVVVTKVDEEGAPTYEQVESISFTDFSVVEIGDLIFLRIENAGRNVRDLLNALETLTGMGFTAKPVLFDKDRPSSVFNSVDSSKLVGLKVVGAVIADDLVARMEFASKEGMVVENMKILSNLKYKVDLAVFEVVLSGLKGQIAFAANGTVKISGQIAAKLISLVEQDLPKFV</sequence>
<evidence type="ECO:0000313" key="1">
    <source>
        <dbReference type="EMBL" id="MDH2005351.1"/>
    </source>
</evidence>
<reference evidence="1" key="1">
    <citation type="submission" date="2022-09" db="EMBL/GenBank/DDBJ databases">
        <title>Intensive care unit water sources are persistently colonized with multi-drug resistant bacteria and are the site of extensive horizontal gene transfer of antibiotic resistance genes.</title>
        <authorList>
            <person name="Diorio-Toth L."/>
        </authorList>
    </citation>
    <scope>NUCLEOTIDE SEQUENCE</scope>
    <source>
        <strain evidence="1">GD03686</strain>
    </source>
</reference>
<dbReference type="Proteomes" id="UP001161294">
    <property type="component" value="Unassembled WGS sequence"/>
</dbReference>